<comment type="caution">
    <text evidence="1">The sequence shown here is derived from an EMBL/GenBank/DDBJ whole genome shotgun (WGS) entry which is preliminary data.</text>
</comment>
<protein>
    <submittedName>
        <fullName evidence="1">Uncharacterized protein</fullName>
    </submittedName>
</protein>
<name>A0A0V8JDP9_9BACL</name>
<evidence type="ECO:0000313" key="1">
    <source>
        <dbReference type="EMBL" id="KSU85271.1"/>
    </source>
</evidence>
<reference evidence="1 2" key="1">
    <citation type="journal article" date="2014" name="Antonie Van Leeuwenhoek">
        <title>Fictibacillus enclensis sp. nov., isolated from marine sediment.</title>
        <authorList>
            <person name="Dastager S.G."/>
            <person name="Mawlankar R."/>
            <person name="Srinivasan K."/>
            <person name="Tang S.K."/>
            <person name="Lee J.C."/>
            <person name="Ramana V.V."/>
            <person name="Shouche Y.S."/>
        </authorList>
    </citation>
    <scope>NUCLEOTIDE SEQUENCE [LARGE SCALE GENOMIC DNA]</scope>
    <source>
        <strain evidence="1 2">NIO-1003</strain>
    </source>
</reference>
<gene>
    <name evidence="1" type="ORF">AS030_07110</name>
</gene>
<keyword evidence="2" id="KW-1185">Reference proteome</keyword>
<dbReference type="AlphaFoldDB" id="A0A0V8JDP9"/>
<evidence type="ECO:0000313" key="2">
    <source>
        <dbReference type="Proteomes" id="UP000054099"/>
    </source>
</evidence>
<dbReference type="EMBL" id="LNQN01000001">
    <property type="protein sequence ID" value="KSU85271.1"/>
    <property type="molecule type" value="Genomic_DNA"/>
</dbReference>
<dbReference type="Proteomes" id="UP000054099">
    <property type="component" value="Unassembled WGS sequence"/>
</dbReference>
<organism evidence="1 2">
    <name type="scientific">Fictibacillus enclensis</name>
    <dbReference type="NCBI Taxonomy" id="1017270"/>
    <lineage>
        <taxon>Bacteria</taxon>
        <taxon>Bacillati</taxon>
        <taxon>Bacillota</taxon>
        <taxon>Bacilli</taxon>
        <taxon>Bacillales</taxon>
        <taxon>Fictibacillaceae</taxon>
        <taxon>Fictibacillus</taxon>
    </lineage>
</organism>
<accession>A0A0V8JDP9</accession>
<dbReference type="RefSeq" id="WP_061969900.1">
    <property type="nucleotide sequence ID" value="NZ_FMAV01000001.1"/>
</dbReference>
<dbReference type="OrthoDB" id="2885538at2"/>
<proteinExistence type="predicted"/>
<sequence>MLTGLMLLLLAGAGIVGFIKKHILRIKDPDLAHYLAELKKQCWYQELMNDPQSSGLIQSFEKSGPLKDVYYVQRLLANDGCRDGFIAYIKEKSR</sequence>